<sequence>MNKLVKLAIVFREITNKVVIKGVAKKDKEVFLNNQIRIINSNITMLEP</sequence>
<dbReference type="EMBL" id="BBIY01000017">
    <property type="protein sequence ID" value="GAK73732.1"/>
    <property type="molecule type" value="Genomic_DNA"/>
</dbReference>
<dbReference type="Proteomes" id="UP000028900">
    <property type="component" value="Unassembled WGS sequence"/>
</dbReference>
<comment type="caution">
    <text evidence="1">The sequence shown here is derived from an EMBL/GenBank/DDBJ whole genome shotgun (WGS) entry which is preliminary data.</text>
</comment>
<gene>
    <name evidence="1" type="ORF">OYV_02130</name>
</gene>
<reference evidence="2" key="1">
    <citation type="journal article" date="2014" name="Genome Announc.">
        <title>Draft Genome Sequence of ''Candidatus Phytoplasma asteris'' Strain OY-V, an Unculturable Plant-Pathogenic Bacterium.</title>
        <authorList>
            <person name="Kakizawa S."/>
            <person name="Makino A."/>
            <person name="Ishii Y."/>
            <person name="Tamaki H."/>
            <person name="Kamagata Y."/>
        </authorList>
    </citation>
    <scope>NUCLEOTIDE SEQUENCE [LARGE SCALE GENOMIC DNA]</scope>
    <source>
        <strain evidence="2">OY-V</strain>
    </source>
</reference>
<evidence type="ECO:0000313" key="2">
    <source>
        <dbReference type="Proteomes" id="UP000028900"/>
    </source>
</evidence>
<keyword evidence="2" id="KW-1185">Reference proteome</keyword>
<accession>A0ABQ0J2B5</accession>
<proteinExistence type="predicted"/>
<protein>
    <submittedName>
        <fullName evidence="1">Uncharacterized protein</fullName>
    </submittedName>
</protein>
<reference evidence="1 2" key="2">
    <citation type="journal article" date="2014" name="Genome Announc.">
        <title>Draft Genome Sequence of 'Candidatus Phytoplasma asteris' Strain OY-V, an Unculturable Plant-Pathogenic Bacterium.</title>
        <authorList>
            <person name="Kakizawa S."/>
            <person name="Makino A."/>
            <person name="Ishii Y."/>
            <person name="Tamaki H."/>
            <person name="Kamagata Y."/>
        </authorList>
    </citation>
    <scope>NUCLEOTIDE SEQUENCE [LARGE SCALE GENOMIC DNA]</scope>
    <source>
        <strain evidence="1 2">OY-V</strain>
    </source>
</reference>
<organism evidence="1 2">
    <name type="scientific">'Chrysanthemum coronarium' phytoplasma</name>
    <dbReference type="NCBI Taxonomy" id="1520703"/>
    <lineage>
        <taxon>Bacteria</taxon>
        <taxon>Bacillati</taxon>
        <taxon>Mycoplasmatota</taxon>
        <taxon>Mollicutes</taxon>
        <taxon>Acholeplasmatales</taxon>
        <taxon>Acholeplasmataceae</taxon>
        <taxon>Candidatus Phytoplasma</taxon>
        <taxon>16SrI (Aster yellows group)</taxon>
    </lineage>
</organism>
<name>A0ABQ0J2B5_9MOLU</name>
<evidence type="ECO:0000313" key="1">
    <source>
        <dbReference type="EMBL" id="GAK73732.1"/>
    </source>
</evidence>